<evidence type="ECO:0000256" key="2">
    <source>
        <dbReference type="ARBA" id="ARBA00022475"/>
    </source>
</evidence>
<evidence type="ECO:0000256" key="5">
    <source>
        <dbReference type="ARBA" id="ARBA00023136"/>
    </source>
</evidence>
<protein>
    <submittedName>
        <fullName evidence="7">UbiA prenyltransferase</fullName>
    </submittedName>
</protein>
<dbReference type="eggNOG" id="COG0560">
    <property type="taxonomic scope" value="Bacteria"/>
</dbReference>
<dbReference type="GO" id="GO:0009247">
    <property type="term" value="P:glycolipid biosynthetic process"/>
    <property type="evidence" value="ECO:0007669"/>
    <property type="project" value="TreeGrafter"/>
</dbReference>
<evidence type="ECO:0000313" key="7">
    <source>
        <dbReference type="EMBL" id="ABM30679.1"/>
    </source>
</evidence>
<evidence type="ECO:0000256" key="1">
    <source>
        <dbReference type="ARBA" id="ARBA00004141"/>
    </source>
</evidence>
<dbReference type="OrthoDB" id="9803632at2"/>
<dbReference type="Proteomes" id="UP000002596">
    <property type="component" value="Chromosome"/>
</dbReference>
<feature type="transmembrane region" description="Helical" evidence="6">
    <location>
        <begin position="268"/>
        <end position="294"/>
    </location>
</feature>
<organism evidence="7 8">
    <name type="scientific">Paracidovorax citrulli (strain AAC00-1)</name>
    <name type="common">Acidovorax citrulli</name>
    <dbReference type="NCBI Taxonomy" id="397945"/>
    <lineage>
        <taxon>Bacteria</taxon>
        <taxon>Pseudomonadati</taxon>
        <taxon>Pseudomonadota</taxon>
        <taxon>Betaproteobacteria</taxon>
        <taxon>Burkholderiales</taxon>
        <taxon>Comamonadaceae</taxon>
        <taxon>Paracidovorax</taxon>
    </lineage>
</organism>
<feature type="transmembrane region" description="Helical" evidence="6">
    <location>
        <begin position="466"/>
        <end position="487"/>
    </location>
</feature>
<dbReference type="Gene3D" id="3.40.50.1000">
    <property type="entry name" value="HAD superfamily/HAD-like"/>
    <property type="match status" value="1"/>
</dbReference>
<evidence type="ECO:0000313" key="8">
    <source>
        <dbReference type="Proteomes" id="UP000002596"/>
    </source>
</evidence>
<feature type="transmembrane region" description="Helical" evidence="6">
    <location>
        <begin position="300"/>
        <end position="317"/>
    </location>
</feature>
<dbReference type="PANTHER" id="PTHR11048:SF5">
    <property type="entry name" value="DECAPRENYL-PHOSPHATE PHOSPHORIBOSYLTRANSFERASE"/>
    <property type="match status" value="1"/>
</dbReference>
<comment type="subcellular location">
    <subcellularLocation>
        <location evidence="1">Membrane</location>
        <topology evidence="1">Multi-pass membrane protein</topology>
    </subcellularLocation>
</comment>
<dbReference type="eggNOG" id="COG0382">
    <property type="taxonomic scope" value="Bacteria"/>
</dbReference>
<dbReference type="InterPro" id="IPR039653">
    <property type="entry name" value="Prenyltransferase"/>
</dbReference>
<keyword evidence="3 6" id="KW-0812">Transmembrane</keyword>
<dbReference type="HOGENOM" id="CLU_029423_2_0_4"/>
<dbReference type="STRING" id="397945.Aave_0064"/>
<dbReference type="Pfam" id="PF12710">
    <property type="entry name" value="HAD"/>
    <property type="match status" value="1"/>
</dbReference>
<name>A1TI91_PARC0</name>
<proteinExistence type="predicted"/>
<accession>A1TI91</accession>
<dbReference type="CDD" id="cd13963">
    <property type="entry name" value="PT_UbiA_2"/>
    <property type="match status" value="1"/>
</dbReference>
<dbReference type="AlphaFoldDB" id="A1TI91"/>
<feature type="transmembrane region" description="Helical" evidence="6">
    <location>
        <begin position="428"/>
        <end position="446"/>
    </location>
</feature>
<dbReference type="InterPro" id="IPR044878">
    <property type="entry name" value="UbiA_sf"/>
</dbReference>
<keyword evidence="4 6" id="KW-1133">Transmembrane helix</keyword>
<dbReference type="GO" id="GO:0005886">
    <property type="term" value="C:plasma membrane"/>
    <property type="evidence" value="ECO:0007669"/>
    <property type="project" value="TreeGrafter"/>
</dbReference>
<sequence>MRPSSQPSPCADALPLVVDLDGTLLLTDMLHESALQLVRDAPWKALALPVWLAGGKAALKRRIAQQVDLPVAHLPYNQRLVAWLREQRAAGRRVVLCTASDQGLADAVAAHLGCFDAVMASDGATNLAGPAKAGALVRAFGERGFDYAGNSHADLPVWKAARAAIVVNAQGSVARRAEAQGNVQRSFPPAPAGASAWRRALRLHQWMKNLLLFVPLLAAHRVGDGAAWMQLFVAFLAFGLCASSVYLANDLLDLESDRQHPRKRLRPFAAGTLPAWQGVAFVPVLAGASLWLAWATGPAFLGWLLVYFATTWAYSLVLKRWALVDCVALAVLYTLRVVAGAAAVAQPLSFWLIASSGFLFLSLAFVKRYAELLVQQAAGKTQAHGRGYLTSDAPIVQSLGVASGYTAVVVLALYLNSDTVFTMYRSPGLIWIAVPALAFWVSWMWLQAARGQMHDDPLVFAFKDRASLVAGAVFVAALAAAATGPGWPW</sequence>
<dbReference type="SUPFAM" id="SSF56784">
    <property type="entry name" value="HAD-like"/>
    <property type="match status" value="1"/>
</dbReference>
<dbReference type="InterPro" id="IPR036412">
    <property type="entry name" value="HAD-like_sf"/>
</dbReference>
<dbReference type="KEGG" id="aav:Aave_0064"/>
<feature type="transmembrane region" description="Helical" evidence="6">
    <location>
        <begin position="322"/>
        <end position="342"/>
    </location>
</feature>
<evidence type="ECO:0000256" key="6">
    <source>
        <dbReference type="SAM" id="Phobius"/>
    </source>
</evidence>
<keyword evidence="2" id="KW-1003">Cell membrane</keyword>
<dbReference type="InterPro" id="IPR023214">
    <property type="entry name" value="HAD_sf"/>
</dbReference>
<dbReference type="Pfam" id="PF01040">
    <property type="entry name" value="UbiA"/>
    <property type="match status" value="1"/>
</dbReference>
<dbReference type="EMBL" id="CP000512">
    <property type="protein sequence ID" value="ABM30679.1"/>
    <property type="molecule type" value="Genomic_DNA"/>
</dbReference>
<dbReference type="InterPro" id="IPR000537">
    <property type="entry name" value="UbiA_prenyltransferase"/>
</dbReference>
<dbReference type="RefSeq" id="WP_011793257.1">
    <property type="nucleotide sequence ID" value="NC_008752.1"/>
</dbReference>
<dbReference type="GO" id="GO:0016765">
    <property type="term" value="F:transferase activity, transferring alkyl or aryl (other than methyl) groups"/>
    <property type="evidence" value="ECO:0007669"/>
    <property type="project" value="InterPro"/>
</dbReference>
<feature type="transmembrane region" description="Helical" evidence="6">
    <location>
        <begin position="228"/>
        <end position="248"/>
    </location>
</feature>
<dbReference type="NCBIfam" id="NF006088">
    <property type="entry name" value="PRK08238.1"/>
    <property type="match status" value="1"/>
</dbReference>
<feature type="transmembrane region" description="Helical" evidence="6">
    <location>
        <begin position="395"/>
        <end position="416"/>
    </location>
</feature>
<keyword evidence="5 6" id="KW-0472">Membrane</keyword>
<evidence type="ECO:0000256" key="3">
    <source>
        <dbReference type="ARBA" id="ARBA00022692"/>
    </source>
</evidence>
<reference evidence="7 8" key="1">
    <citation type="submission" date="2006-12" db="EMBL/GenBank/DDBJ databases">
        <title>Complete sequence of Acidovorax avenae subsp. citrulli AAC00-1.</title>
        <authorList>
            <consortium name="US DOE Joint Genome Institute"/>
            <person name="Copeland A."/>
            <person name="Lucas S."/>
            <person name="Lapidus A."/>
            <person name="Barry K."/>
            <person name="Detter J.C."/>
            <person name="Glavina del Rio T."/>
            <person name="Dalin E."/>
            <person name="Tice H."/>
            <person name="Pitluck S."/>
            <person name="Kiss H."/>
            <person name="Brettin T."/>
            <person name="Bruce D."/>
            <person name="Han C."/>
            <person name="Tapia R."/>
            <person name="Gilna P."/>
            <person name="Schmutz J."/>
            <person name="Larimer F."/>
            <person name="Land M."/>
            <person name="Hauser L."/>
            <person name="Kyrpides N."/>
            <person name="Kim E."/>
            <person name="Stahl D."/>
            <person name="Richardson P."/>
        </authorList>
    </citation>
    <scope>NUCLEOTIDE SEQUENCE [LARGE SCALE GENOMIC DNA]</scope>
    <source>
        <strain evidence="7 8">AAC00-1</strain>
    </source>
</reference>
<gene>
    <name evidence="7" type="ordered locus">Aave_0064</name>
</gene>
<evidence type="ECO:0000256" key="4">
    <source>
        <dbReference type="ARBA" id="ARBA00022989"/>
    </source>
</evidence>
<dbReference type="Gene3D" id="1.10.357.140">
    <property type="entry name" value="UbiA prenyltransferase"/>
    <property type="match status" value="1"/>
</dbReference>
<dbReference type="PANTHER" id="PTHR11048">
    <property type="entry name" value="PRENYLTRANSFERASES"/>
    <property type="match status" value="1"/>
</dbReference>